<dbReference type="GO" id="GO:0005665">
    <property type="term" value="C:RNA polymerase II, core complex"/>
    <property type="evidence" value="ECO:0007669"/>
    <property type="project" value="TreeGrafter"/>
</dbReference>
<keyword evidence="1" id="KW-0804">Transcription</keyword>
<dbReference type="GO" id="GO:0005736">
    <property type="term" value="C:RNA polymerase I complex"/>
    <property type="evidence" value="ECO:0007669"/>
    <property type="project" value="TreeGrafter"/>
</dbReference>
<dbReference type="Pfam" id="PF01191">
    <property type="entry name" value="RNA_pol_Rpb5_C"/>
    <property type="match status" value="1"/>
</dbReference>
<dbReference type="PANTHER" id="PTHR10535">
    <property type="entry name" value="DNA-DIRECTED RNA POLYMERASES I, II, AND III SUBUNIT RPABC1"/>
    <property type="match status" value="1"/>
</dbReference>
<organism evidence="3">
    <name type="scientific">viral metagenome</name>
    <dbReference type="NCBI Taxonomy" id="1070528"/>
    <lineage>
        <taxon>unclassified sequences</taxon>
        <taxon>metagenomes</taxon>
        <taxon>organismal metagenomes</taxon>
    </lineage>
</organism>
<reference evidence="3" key="1">
    <citation type="journal article" date="2020" name="Nature">
        <title>Giant virus diversity and host interactions through global metagenomics.</title>
        <authorList>
            <person name="Schulz F."/>
            <person name="Roux S."/>
            <person name="Paez-Espino D."/>
            <person name="Jungbluth S."/>
            <person name="Walsh D.A."/>
            <person name="Denef V.J."/>
            <person name="McMahon K.D."/>
            <person name="Konstantinidis K.T."/>
            <person name="Eloe-Fadrosh E.A."/>
            <person name="Kyrpides N.C."/>
            <person name="Woyke T."/>
        </authorList>
    </citation>
    <scope>NUCLEOTIDE SEQUENCE</scope>
    <source>
        <strain evidence="3">GVMAG-M-3300023184-177</strain>
    </source>
</reference>
<dbReference type="Gene3D" id="3.90.940.20">
    <property type="entry name" value="RPB5-like RNA polymerase subunit"/>
    <property type="match status" value="1"/>
</dbReference>
<dbReference type="GO" id="GO:0005666">
    <property type="term" value="C:RNA polymerase III complex"/>
    <property type="evidence" value="ECO:0007669"/>
    <property type="project" value="TreeGrafter"/>
</dbReference>
<proteinExistence type="predicted"/>
<sequence>MSDLSNVELNMKEVVNMVIKNLGLMFHRRNYMKSKSFTDKIVENLISDKTHTFELDNIKYNINIINQDVKNISGGSPIDDYLNKNVDIHKFLIVKNFTKKTYSQIIKDYKNAEIFTIYEFLEDIPSKEIIPQHILLNTDEKKELLDSFGLNELGRIYSTDIMARYYGTKMNDVFRIIRPNINSGTSVYYRLVVPGNLDIFN</sequence>
<dbReference type="GO" id="GO:0006366">
    <property type="term" value="P:transcription by RNA polymerase II"/>
    <property type="evidence" value="ECO:0007669"/>
    <property type="project" value="TreeGrafter"/>
</dbReference>
<dbReference type="GO" id="GO:0003899">
    <property type="term" value="F:DNA-directed RNA polymerase activity"/>
    <property type="evidence" value="ECO:0007669"/>
    <property type="project" value="InterPro"/>
</dbReference>
<dbReference type="GO" id="GO:0042797">
    <property type="term" value="P:tRNA transcription by RNA polymerase III"/>
    <property type="evidence" value="ECO:0007669"/>
    <property type="project" value="TreeGrafter"/>
</dbReference>
<evidence type="ECO:0000256" key="1">
    <source>
        <dbReference type="ARBA" id="ARBA00023163"/>
    </source>
</evidence>
<dbReference type="EMBL" id="MN740017">
    <property type="protein sequence ID" value="QHT84425.1"/>
    <property type="molecule type" value="Genomic_DNA"/>
</dbReference>
<name>A0A6C0HW81_9ZZZZ</name>
<evidence type="ECO:0000313" key="3">
    <source>
        <dbReference type="EMBL" id="QHT84425.1"/>
    </source>
</evidence>
<protein>
    <recommendedName>
        <fullName evidence="2">RNA polymerase subunit H/Rpb5 C-terminal domain-containing protein</fullName>
    </recommendedName>
</protein>
<dbReference type="InterPro" id="IPR035913">
    <property type="entry name" value="RPB5-like_sf"/>
</dbReference>
<feature type="domain" description="RNA polymerase subunit H/Rpb5 C-terminal" evidence="2">
    <location>
        <begin position="124"/>
        <end position="192"/>
    </location>
</feature>
<dbReference type="AlphaFoldDB" id="A0A6C0HW81"/>
<dbReference type="GO" id="GO:0003677">
    <property type="term" value="F:DNA binding"/>
    <property type="evidence" value="ECO:0007669"/>
    <property type="project" value="InterPro"/>
</dbReference>
<dbReference type="InterPro" id="IPR000783">
    <property type="entry name" value="RNA_pol_subH/Rpb5_C"/>
</dbReference>
<dbReference type="InterPro" id="IPR014381">
    <property type="entry name" value="Arch_Rpo5/euc_Rpb5"/>
</dbReference>
<dbReference type="PANTHER" id="PTHR10535:SF0">
    <property type="entry name" value="DNA-DIRECTED RNA POLYMERASES I, II, AND III SUBUNIT RPABC1"/>
    <property type="match status" value="1"/>
</dbReference>
<evidence type="ECO:0000259" key="2">
    <source>
        <dbReference type="Pfam" id="PF01191"/>
    </source>
</evidence>
<dbReference type="GO" id="GO:0006362">
    <property type="term" value="P:transcription elongation by RNA polymerase I"/>
    <property type="evidence" value="ECO:0007669"/>
    <property type="project" value="TreeGrafter"/>
</dbReference>
<dbReference type="SUPFAM" id="SSF55287">
    <property type="entry name" value="RPB5-like RNA polymerase subunit"/>
    <property type="match status" value="1"/>
</dbReference>
<accession>A0A6C0HW81</accession>